<evidence type="ECO:0000313" key="1">
    <source>
        <dbReference type="EMBL" id="DAD28696.1"/>
    </source>
</evidence>
<accession>A0A822YCA3</accession>
<dbReference type="Proteomes" id="UP000607653">
    <property type="component" value="Unassembled WGS sequence"/>
</dbReference>
<name>A0A822YCA3_NELNU</name>
<sequence>MTLNKWQHYQQCPSEHKIDFIEKIKTSLPAVSKHEIGFGEKAKDSIINNIHQSMKLILGRKTESTMIQSFETNRYELNLHAIET</sequence>
<protein>
    <submittedName>
        <fullName evidence="1">Uncharacterized protein</fullName>
    </submittedName>
</protein>
<dbReference type="EMBL" id="DUZY01000002">
    <property type="protein sequence ID" value="DAD28696.1"/>
    <property type="molecule type" value="Genomic_DNA"/>
</dbReference>
<dbReference type="AlphaFoldDB" id="A0A822YCA3"/>
<proteinExistence type="predicted"/>
<organism evidence="1 2">
    <name type="scientific">Nelumbo nucifera</name>
    <name type="common">Sacred lotus</name>
    <dbReference type="NCBI Taxonomy" id="4432"/>
    <lineage>
        <taxon>Eukaryota</taxon>
        <taxon>Viridiplantae</taxon>
        <taxon>Streptophyta</taxon>
        <taxon>Embryophyta</taxon>
        <taxon>Tracheophyta</taxon>
        <taxon>Spermatophyta</taxon>
        <taxon>Magnoliopsida</taxon>
        <taxon>Proteales</taxon>
        <taxon>Nelumbonaceae</taxon>
        <taxon>Nelumbo</taxon>
    </lineage>
</organism>
<keyword evidence="2" id="KW-1185">Reference proteome</keyword>
<comment type="caution">
    <text evidence="1">The sequence shown here is derived from an EMBL/GenBank/DDBJ whole genome shotgun (WGS) entry which is preliminary data.</text>
</comment>
<gene>
    <name evidence="1" type="ORF">HUJ06_030164</name>
</gene>
<reference evidence="1 2" key="1">
    <citation type="journal article" date="2020" name="Mol. Biol. Evol.">
        <title>Distinct Expression and Methylation Patterns for Genes with Different Fates following a Single Whole-Genome Duplication in Flowering Plants.</title>
        <authorList>
            <person name="Shi T."/>
            <person name="Rahmani R.S."/>
            <person name="Gugger P.F."/>
            <person name="Wang M."/>
            <person name="Li H."/>
            <person name="Zhang Y."/>
            <person name="Li Z."/>
            <person name="Wang Q."/>
            <person name="Van de Peer Y."/>
            <person name="Marchal K."/>
            <person name="Chen J."/>
        </authorList>
    </citation>
    <scope>NUCLEOTIDE SEQUENCE [LARGE SCALE GENOMIC DNA]</scope>
    <source>
        <tissue evidence="1">Leaf</tissue>
    </source>
</reference>
<evidence type="ECO:0000313" key="2">
    <source>
        <dbReference type="Proteomes" id="UP000607653"/>
    </source>
</evidence>